<evidence type="ECO:0000256" key="6">
    <source>
        <dbReference type="RuleBase" id="RU361277"/>
    </source>
</evidence>
<dbReference type="InterPro" id="IPR013149">
    <property type="entry name" value="ADH-like_C"/>
</dbReference>
<organism evidence="9 10">
    <name type="scientific">Microlunatus soli</name>
    <dbReference type="NCBI Taxonomy" id="630515"/>
    <lineage>
        <taxon>Bacteria</taxon>
        <taxon>Bacillati</taxon>
        <taxon>Actinomycetota</taxon>
        <taxon>Actinomycetes</taxon>
        <taxon>Propionibacteriales</taxon>
        <taxon>Propionibacteriaceae</taxon>
        <taxon>Microlunatus</taxon>
    </lineage>
</organism>
<dbReference type="EMBL" id="LT629772">
    <property type="protein sequence ID" value="SDT13588.1"/>
    <property type="molecule type" value="Genomic_DNA"/>
</dbReference>
<dbReference type="AlphaFoldDB" id="A0A1H1XWC9"/>
<evidence type="ECO:0000256" key="2">
    <source>
        <dbReference type="ARBA" id="ARBA00008072"/>
    </source>
</evidence>
<dbReference type="OrthoDB" id="9797931at2"/>
<dbReference type="InterPro" id="IPR011032">
    <property type="entry name" value="GroES-like_sf"/>
</dbReference>
<evidence type="ECO:0000313" key="9">
    <source>
        <dbReference type="EMBL" id="SDT13588.1"/>
    </source>
</evidence>
<keyword evidence="10" id="KW-1185">Reference proteome</keyword>
<dbReference type="InterPro" id="IPR013154">
    <property type="entry name" value="ADH-like_N"/>
</dbReference>
<dbReference type="InterPro" id="IPR002328">
    <property type="entry name" value="ADH_Zn_CS"/>
</dbReference>
<feature type="domain" description="Alcohol dehydrogenase-like N-terminal" evidence="8">
    <location>
        <begin position="24"/>
        <end position="134"/>
    </location>
</feature>
<accession>A0A1H1XWC9</accession>
<sequence length="350" mass="35955">MKALVLNGDYDISLQDRPEPEPAAGEVLVEVIATGICGSDFHGYSGENGRRHPGQVMGHETVGRIVALGAAVDDHQIGELVTVNPVLNCGDCDACRAGQQAWCPNRSLFGVTPEISAAFAERFVIRASNVITLPADLPPELGALVEPLAVGYHAARRGGCGPQDRVLVIGGGPIGQACVLAAHRLGASRVAVSDPKDTRRAICARLGSETIDPAAGELTDAVENALGGRPNLVLDAVGVSATVADALTVAGLGARIVLVGMGSPQLELSAYAVSTEERTLFGSFTYTAEEFAATAAWVGSRPAGLDALIDGRVGWEDAPQSFDDLARGASAASKILVFPGGAPTSSAVRS</sequence>
<evidence type="ECO:0000256" key="1">
    <source>
        <dbReference type="ARBA" id="ARBA00001947"/>
    </source>
</evidence>
<dbReference type="GO" id="GO:0016491">
    <property type="term" value="F:oxidoreductase activity"/>
    <property type="evidence" value="ECO:0007669"/>
    <property type="project" value="UniProtKB-KW"/>
</dbReference>
<reference evidence="9 10" key="1">
    <citation type="submission" date="2016-10" db="EMBL/GenBank/DDBJ databases">
        <authorList>
            <person name="de Groot N.N."/>
        </authorList>
    </citation>
    <scope>NUCLEOTIDE SEQUENCE [LARGE SCALE GENOMIC DNA]</scope>
    <source>
        <strain evidence="9 10">DSM 21800</strain>
    </source>
</reference>
<evidence type="ECO:0000256" key="3">
    <source>
        <dbReference type="ARBA" id="ARBA00022723"/>
    </source>
</evidence>
<evidence type="ECO:0000313" key="10">
    <source>
        <dbReference type="Proteomes" id="UP000199103"/>
    </source>
</evidence>
<dbReference type="SUPFAM" id="SSF51735">
    <property type="entry name" value="NAD(P)-binding Rossmann-fold domains"/>
    <property type="match status" value="1"/>
</dbReference>
<dbReference type="STRING" id="630515.SAMN04489812_4277"/>
<keyword evidence="5" id="KW-0560">Oxidoreductase</keyword>
<protein>
    <submittedName>
        <fullName evidence="9">2-desacetyl-2-hydroxyethyl bacteriochlorophyllide A dehydrogenase</fullName>
    </submittedName>
</protein>
<dbReference type="Proteomes" id="UP000199103">
    <property type="component" value="Chromosome I"/>
</dbReference>
<dbReference type="GO" id="GO:0008270">
    <property type="term" value="F:zinc ion binding"/>
    <property type="evidence" value="ECO:0007669"/>
    <property type="project" value="InterPro"/>
</dbReference>
<comment type="similarity">
    <text evidence="2 6">Belongs to the zinc-containing alcohol dehydrogenase family.</text>
</comment>
<dbReference type="Gene3D" id="3.40.50.720">
    <property type="entry name" value="NAD(P)-binding Rossmann-like Domain"/>
    <property type="match status" value="1"/>
</dbReference>
<evidence type="ECO:0000256" key="5">
    <source>
        <dbReference type="ARBA" id="ARBA00023002"/>
    </source>
</evidence>
<gene>
    <name evidence="9" type="ORF">SAMN04489812_4277</name>
</gene>
<proteinExistence type="inferred from homology"/>
<dbReference type="Pfam" id="PF00107">
    <property type="entry name" value="ADH_zinc_N"/>
    <property type="match status" value="1"/>
</dbReference>
<dbReference type="PANTHER" id="PTHR43161:SF9">
    <property type="entry name" value="SORBITOL DEHYDROGENASE"/>
    <property type="match status" value="1"/>
</dbReference>
<keyword evidence="3 6" id="KW-0479">Metal-binding</keyword>
<dbReference type="RefSeq" id="WP_091527415.1">
    <property type="nucleotide sequence ID" value="NZ_LT629772.1"/>
</dbReference>
<name>A0A1H1XWC9_9ACTN</name>
<dbReference type="Gene3D" id="3.90.180.10">
    <property type="entry name" value="Medium-chain alcohol dehydrogenases, catalytic domain"/>
    <property type="match status" value="1"/>
</dbReference>
<dbReference type="PROSITE" id="PS00059">
    <property type="entry name" value="ADH_ZINC"/>
    <property type="match status" value="1"/>
</dbReference>
<keyword evidence="4 6" id="KW-0862">Zinc</keyword>
<dbReference type="SUPFAM" id="SSF50129">
    <property type="entry name" value="GroES-like"/>
    <property type="match status" value="1"/>
</dbReference>
<dbReference type="PANTHER" id="PTHR43161">
    <property type="entry name" value="SORBITOL DEHYDROGENASE"/>
    <property type="match status" value="1"/>
</dbReference>
<dbReference type="InterPro" id="IPR036291">
    <property type="entry name" value="NAD(P)-bd_dom_sf"/>
</dbReference>
<evidence type="ECO:0000259" key="7">
    <source>
        <dbReference type="Pfam" id="PF00107"/>
    </source>
</evidence>
<comment type="cofactor">
    <cofactor evidence="1 6">
        <name>Zn(2+)</name>
        <dbReference type="ChEBI" id="CHEBI:29105"/>
    </cofactor>
</comment>
<evidence type="ECO:0000256" key="4">
    <source>
        <dbReference type="ARBA" id="ARBA00022833"/>
    </source>
</evidence>
<evidence type="ECO:0000259" key="8">
    <source>
        <dbReference type="Pfam" id="PF08240"/>
    </source>
</evidence>
<dbReference type="Pfam" id="PF08240">
    <property type="entry name" value="ADH_N"/>
    <property type="match status" value="1"/>
</dbReference>
<feature type="domain" description="Alcohol dehydrogenase-like C-terminal" evidence="7">
    <location>
        <begin position="173"/>
        <end position="297"/>
    </location>
</feature>